<dbReference type="RefSeq" id="WP_244613741.1">
    <property type="nucleotide sequence ID" value="NZ_BJNF01000067.1"/>
</dbReference>
<reference evidence="3 4" key="1">
    <citation type="submission" date="2019-06" db="EMBL/GenBank/DDBJ databases">
        <title>Whole genome shotgun sequence of Nitrobacter winogradskyi NBRC 14297.</title>
        <authorList>
            <person name="Hosoyama A."/>
            <person name="Uohara A."/>
            <person name="Ohji S."/>
            <person name="Ichikawa N."/>
        </authorList>
    </citation>
    <scope>NUCLEOTIDE SEQUENCE [LARGE SCALE GENOMIC DNA]</scope>
    <source>
        <strain evidence="3 4">NBRC 14297</strain>
    </source>
</reference>
<feature type="domain" description="TNase-like" evidence="2">
    <location>
        <begin position="28"/>
        <end position="116"/>
    </location>
</feature>
<feature type="chain" id="PRO_5021372860" description="TNase-like domain-containing protein" evidence="1">
    <location>
        <begin position="20"/>
        <end position="145"/>
    </location>
</feature>
<evidence type="ECO:0000256" key="1">
    <source>
        <dbReference type="SAM" id="SignalP"/>
    </source>
</evidence>
<dbReference type="SUPFAM" id="SSF50199">
    <property type="entry name" value="Staphylococcal nuclease"/>
    <property type="match status" value="1"/>
</dbReference>
<comment type="caution">
    <text evidence="3">The sequence shown here is derived from an EMBL/GenBank/DDBJ whole genome shotgun (WGS) entry which is preliminary data.</text>
</comment>
<dbReference type="InterPro" id="IPR035437">
    <property type="entry name" value="SNase_OB-fold_sf"/>
</dbReference>
<keyword evidence="1" id="KW-0732">Signal</keyword>
<sequence>MVRLCLVALALVLARPSHAETITGQASVIDGDTLEIHGHRVRLSGIDAPESDQLCRGEDSLQYRCGVKAANELARFIAGRPVSCKGLEVDRYKRIVAVCFVGGQDIGEWIVRSGLALDWPRYSKGKCAGAQKKPCARVVVFGQVK</sequence>
<dbReference type="SMART" id="SM00318">
    <property type="entry name" value="SNc"/>
    <property type="match status" value="1"/>
</dbReference>
<dbReference type="Gene3D" id="2.40.50.90">
    <property type="match status" value="1"/>
</dbReference>
<dbReference type="Proteomes" id="UP000318825">
    <property type="component" value="Unassembled WGS sequence"/>
</dbReference>
<dbReference type="AlphaFoldDB" id="A0A4Y3WD91"/>
<name>A0A4Y3WD91_NITWI</name>
<proteinExistence type="predicted"/>
<dbReference type="Pfam" id="PF00565">
    <property type="entry name" value="SNase"/>
    <property type="match status" value="1"/>
</dbReference>
<dbReference type="PANTHER" id="PTHR12302">
    <property type="entry name" value="EBNA2 BINDING PROTEIN P100"/>
    <property type="match status" value="1"/>
</dbReference>
<accession>A0A4Y3WD91</accession>
<feature type="signal peptide" evidence="1">
    <location>
        <begin position="1"/>
        <end position="19"/>
    </location>
</feature>
<dbReference type="PANTHER" id="PTHR12302:SF26">
    <property type="entry name" value="BLR1266 PROTEIN"/>
    <property type="match status" value="1"/>
</dbReference>
<dbReference type="EMBL" id="BJNF01000067">
    <property type="protein sequence ID" value="GEC16478.1"/>
    <property type="molecule type" value="Genomic_DNA"/>
</dbReference>
<evidence type="ECO:0000313" key="3">
    <source>
        <dbReference type="EMBL" id="GEC16478.1"/>
    </source>
</evidence>
<organism evidence="3 4">
    <name type="scientific">Nitrobacter winogradskyi</name>
    <name type="common">Nitrobacter agilis</name>
    <dbReference type="NCBI Taxonomy" id="913"/>
    <lineage>
        <taxon>Bacteria</taxon>
        <taxon>Pseudomonadati</taxon>
        <taxon>Pseudomonadota</taxon>
        <taxon>Alphaproteobacteria</taxon>
        <taxon>Hyphomicrobiales</taxon>
        <taxon>Nitrobacteraceae</taxon>
        <taxon>Nitrobacter</taxon>
    </lineage>
</organism>
<dbReference type="PROSITE" id="PS50830">
    <property type="entry name" value="TNASE_3"/>
    <property type="match status" value="1"/>
</dbReference>
<evidence type="ECO:0000259" key="2">
    <source>
        <dbReference type="PROSITE" id="PS50830"/>
    </source>
</evidence>
<evidence type="ECO:0000313" key="4">
    <source>
        <dbReference type="Proteomes" id="UP000318825"/>
    </source>
</evidence>
<dbReference type="InterPro" id="IPR016071">
    <property type="entry name" value="Staphylococal_nuclease_OB-fold"/>
</dbReference>
<gene>
    <name evidence="3" type="primary">exoI2</name>
    <name evidence="3" type="ORF">NWI01_23700</name>
</gene>
<protein>
    <recommendedName>
        <fullName evidence="2">TNase-like domain-containing protein</fullName>
    </recommendedName>
</protein>